<accession>A0ABR9AZ89</accession>
<keyword evidence="4 10" id="KW-0067">ATP-binding</keyword>
<dbReference type="PROSITE" id="PS50929">
    <property type="entry name" value="ABC_TM1F"/>
    <property type="match status" value="1"/>
</dbReference>
<dbReference type="EMBL" id="JACYTN010000007">
    <property type="protein sequence ID" value="MBD8499013.1"/>
    <property type="molecule type" value="Genomic_DNA"/>
</dbReference>
<evidence type="ECO:0000256" key="7">
    <source>
        <dbReference type="SAM" id="Phobius"/>
    </source>
</evidence>
<keyword evidence="6 7" id="KW-0472">Membrane</keyword>
<dbReference type="InterPro" id="IPR003439">
    <property type="entry name" value="ABC_transporter-like_ATP-bd"/>
</dbReference>
<name>A0ABR9AZ89_9BACL</name>
<dbReference type="InterPro" id="IPR017871">
    <property type="entry name" value="ABC_transporter-like_CS"/>
</dbReference>
<sequence length="579" mass="64880">MFTVVLFTIVAIIPAIQIYVTEGVINALAQITTSEGQNGSAVNETFVWITLQSALLIALLAITFLSDRISLRLRMKMAYHIEAQIADKAVKLPLITYDQPDYYDRLQRVSNGISNRAMTVIQELFSLGRDCFSFVAIFLVLVGFHWSMAIALLLIVVPSFIINIRIGQAHFWQMISQTTALRKSRYLFSLLTGRDSAKEIRIYGIAPYLRQVWSKLYWKNADEQIELQTKGMRFNAVQEGVVEGALYGVSMLLVWLCAGGALSIGSFVSITQAIRGSQQSSEAMARNLSHFYQDALHVGEWILFMKMEEEELPENPLMLCGPLQKGIQAQEITFQYPNSTQSILKDISLQIKPGQRVAIVGHNGAGKSTLVKCLIGLYTPQEGTVMYDGVPIIELDPTTYRQRITAVFQDYMQYQLSVRENIGFGQLNHIDNEEELIEAARKSGLGGWVLEQSQGVDTPLGVMFEGGQELSQGQWQKIALSRAFFRDAEIVVLDEPTASMDPMAEAELFRLFSSLTANKISLMVSHRLGSCKHADLILVLDQGRVIEQGNHRELMQMGGLYATMFHAQAELYYDKEVIS</sequence>
<keyword evidence="11" id="KW-1185">Reference proteome</keyword>
<gene>
    <name evidence="10" type="ORF">IFO66_11935</name>
</gene>
<evidence type="ECO:0000256" key="4">
    <source>
        <dbReference type="ARBA" id="ARBA00022840"/>
    </source>
</evidence>
<reference evidence="10 11" key="1">
    <citation type="submission" date="2020-09" db="EMBL/GenBank/DDBJ databases">
        <title>Paenibacillus sp. CAU 1523 isolated from sand of Haeundae Beach.</title>
        <authorList>
            <person name="Kim W."/>
        </authorList>
    </citation>
    <scope>NUCLEOTIDE SEQUENCE [LARGE SCALE GENOMIC DNA]</scope>
    <source>
        <strain evidence="10 11">CAU 1523</strain>
    </source>
</reference>
<dbReference type="Gene3D" id="1.20.1560.10">
    <property type="entry name" value="ABC transporter type 1, transmembrane domain"/>
    <property type="match status" value="1"/>
</dbReference>
<dbReference type="InterPro" id="IPR027417">
    <property type="entry name" value="P-loop_NTPase"/>
</dbReference>
<evidence type="ECO:0000256" key="1">
    <source>
        <dbReference type="ARBA" id="ARBA00004651"/>
    </source>
</evidence>
<evidence type="ECO:0000256" key="3">
    <source>
        <dbReference type="ARBA" id="ARBA00022741"/>
    </source>
</evidence>
<evidence type="ECO:0000256" key="2">
    <source>
        <dbReference type="ARBA" id="ARBA00022692"/>
    </source>
</evidence>
<dbReference type="PROSITE" id="PS50893">
    <property type="entry name" value="ABC_TRANSPORTER_2"/>
    <property type="match status" value="1"/>
</dbReference>
<evidence type="ECO:0000259" key="9">
    <source>
        <dbReference type="PROSITE" id="PS50929"/>
    </source>
</evidence>
<dbReference type="PROSITE" id="PS00211">
    <property type="entry name" value="ABC_TRANSPORTER_1"/>
    <property type="match status" value="1"/>
</dbReference>
<evidence type="ECO:0000256" key="6">
    <source>
        <dbReference type="ARBA" id="ARBA00023136"/>
    </source>
</evidence>
<evidence type="ECO:0000259" key="8">
    <source>
        <dbReference type="PROSITE" id="PS50893"/>
    </source>
</evidence>
<dbReference type="Gene3D" id="3.40.50.300">
    <property type="entry name" value="P-loop containing nucleotide triphosphate hydrolases"/>
    <property type="match status" value="1"/>
</dbReference>
<keyword evidence="2 7" id="KW-0812">Transmembrane</keyword>
<proteinExistence type="predicted"/>
<comment type="subcellular location">
    <subcellularLocation>
        <location evidence="1">Cell membrane</location>
        <topology evidence="1">Multi-pass membrane protein</topology>
    </subcellularLocation>
</comment>
<dbReference type="InterPro" id="IPR039421">
    <property type="entry name" value="Type_1_exporter"/>
</dbReference>
<dbReference type="InterPro" id="IPR036640">
    <property type="entry name" value="ABC1_TM_sf"/>
</dbReference>
<protein>
    <submittedName>
        <fullName evidence="10">ABC transporter ATP-binding protein</fullName>
    </submittedName>
</protein>
<evidence type="ECO:0000256" key="5">
    <source>
        <dbReference type="ARBA" id="ARBA00022989"/>
    </source>
</evidence>
<dbReference type="InterPro" id="IPR003593">
    <property type="entry name" value="AAA+_ATPase"/>
</dbReference>
<comment type="caution">
    <text evidence="10">The sequence shown here is derived from an EMBL/GenBank/DDBJ whole genome shotgun (WGS) entry which is preliminary data.</text>
</comment>
<feature type="domain" description="ABC transporter" evidence="8">
    <location>
        <begin position="327"/>
        <end position="567"/>
    </location>
</feature>
<dbReference type="SMART" id="SM00382">
    <property type="entry name" value="AAA"/>
    <property type="match status" value="1"/>
</dbReference>
<dbReference type="SUPFAM" id="SSF52540">
    <property type="entry name" value="P-loop containing nucleoside triphosphate hydrolases"/>
    <property type="match status" value="1"/>
</dbReference>
<feature type="transmembrane region" description="Helical" evidence="7">
    <location>
        <begin position="134"/>
        <end position="162"/>
    </location>
</feature>
<keyword evidence="3" id="KW-0547">Nucleotide-binding</keyword>
<dbReference type="Pfam" id="PF00005">
    <property type="entry name" value="ABC_tran"/>
    <property type="match status" value="1"/>
</dbReference>
<dbReference type="Proteomes" id="UP000634529">
    <property type="component" value="Unassembled WGS sequence"/>
</dbReference>
<dbReference type="GO" id="GO:0005524">
    <property type="term" value="F:ATP binding"/>
    <property type="evidence" value="ECO:0007669"/>
    <property type="project" value="UniProtKB-KW"/>
</dbReference>
<evidence type="ECO:0000313" key="10">
    <source>
        <dbReference type="EMBL" id="MBD8499013.1"/>
    </source>
</evidence>
<dbReference type="PANTHER" id="PTHR43394">
    <property type="entry name" value="ATP-DEPENDENT PERMEASE MDL1, MITOCHONDRIAL"/>
    <property type="match status" value="1"/>
</dbReference>
<feature type="transmembrane region" description="Helical" evidence="7">
    <location>
        <begin position="47"/>
        <end position="66"/>
    </location>
</feature>
<organism evidence="10 11">
    <name type="scientific">Paenibacillus arenosi</name>
    <dbReference type="NCBI Taxonomy" id="2774142"/>
    <lineage>
        <taxon>Bacteria</taxon>
        <taxon>Bacillati</taxon>
        <taxon>Bacillota</taxon>
        <taxon>Bacilli</taxon>
        <taxon>Bacillales</taxon>
        <taxon>Paenibacillaceae</taxon>
        <taxon>Paenibacillus</taxon>
    </lineage>
</organism>
<dbReference type="RefSeq" id="WP_192025365.1">
    <property type="nucleotide sequence ID" value="NZ_JACYTN010000007.1"/>
</dbReference>
<dbReference type="SUPFAM" id="SSF90123">
    <property type="entry name" value="ABC transporter transmembrane region"/>
    <property type="match status" value="1"/>
</dbReference>
<keyword evidence="5 7" id="KW-1133">Transmembrane helix</keyword>
<dbReference type="PANTHER" id="PTHR43394:SF1">
    <property type="entry name" value="ATP-BINDING CASSETTE SUB-FAMILY B MEMBER 10, MITOCHONDRIAL"/>
    <property type="match status" value="1"/>
</dbReference>
<dbReference type="InterPro" id="IPR011527">
    <property type="entry name" value="ABC1_TM_dom"/>
</dbReference>
<evidence type="ECO:0000313" key="11">
    <source>
        <dbReference type="Proteomes" id="UP000634529"/>
    </source>
</evidence>
<feature type="domain" description="ABC transmembrane type-1" evidence="9">
    <location>
        <begin position="1"/>
        <end position="293"/>
    </location>
</feature>